<sequence>MKEAIGQFMDKFRDISEQYLSQIRSLSMGLLLGGLSSLFLIYRPHMIFTYKNASQIPQRFFQLKNPRLKGILQNHIIDSGSAQEFLFYHTPTLKIWNRFSKKNKNLEADDFIKFRMAGIGSINSEGIKRIENLMIRKAKIEIIGRDKDNNIVEAILFARGRIFEKNINFWLLEMSYAEKRLLSDADLAIFSQKKLEDLNEKISKIQKKEKWLSFLKLKQLFFKK</sequence>
<proteinExistence type="predicted"/>
<dbReference type="EMBL" id="CAJZBQ010000041">
    <property type="protein sequence ID" value="CAG9326724.1"/>
    <property type="molecule type" value="Genomic_DNA"/>
</dbReference>
<accession>A0AAU9JIK6</accession>
<name>A0AAU9JIK6_9CILI</name>
<keyword evidence="1" id="KW-0812">Transmembrane</keyword>
<reference evidence="2" key="1">
    <citation type="submission" date="2021-09" db="EMBL/GenBank/DDBJ databases">
        <authorList>
            <consortium name="AG Swart"/>
            <person name="Singh M."/>
            <person name="Singh A."/>
            <person name="Seah K."/>
            <person name="Emmerich C."/>
        </authorList>
    </citation>
    <scope>NUCLEOTIDE SEQUENCE</scope>
    <source>
        <strain evidence="2">ATCC30299</strain>
    </source>
</reference>
<keyword evidence="1" id="KW-1133">Transmembrane helix</keyword>
<comment type="caution">
    <text evidence="2">The sequence shown here is derived from an EMBL/GenBank/DDBJ whole genome shotgun (WGS) entry which is preliminary data.</text>
</comment>
<keyword evidence="3" id="KW-1185">Reference proteome</keyword>
<evidence type="ECO:0000256" key="1">
    <source>
        <dbReference type="SAM" id="Phobius"/>
    </source>
</evidence>
<organism evidence="2 3">
    <name type="scientific">Blepharisma stoltei</name>
    <dbReference type="NCBI Taxonomy" id="1481888"/>
    <lineage>
        <taxon>Eukaryota</taxon>
        <taxon>Sar</taxon>
        <taxon>Alveolata</taxon>
        <taxon>Ciliophora</taxon>
        <taxon>Postciliodesmatophora</taxon>
        <taxon>Heterotrichea</taxon>
        <taxon>Heterotrichida</taxon>
        <taxon>Blepharismidae</taxon>
        <taxon>Blepharisma</taxon>
    </lineage>
</organism>
<dbReference type="AlphaFoldDB" id="A0AAU9JIK6"/>
<gene>
    <name evidence="2" type="ORF">BSTOLATCC_MIC41992</name>
</gene>
<dbReference type="Proteomes" id="UP001162131">
    <property type="component" value="Unassembled WGS sequence"/>
</dbReference>
<evidence type="ECO:0000313" key="3">
    <source>
        <dbReference type="Proteomes" id="UP001162131"/>
    </source>
</evidence>
<keyword evidence="1" id="KW-0472">Membrane</keyword>
<feature type="transmembrane region" description="Helical" evidence="1">
    <location>
        <begin position="23"/>
        <end position="42"/>
    </location>
</feature>
<evidence type="ECO:0000313" key="2">
    <source>
        <dbReference type="EMBL" id="CAG9326724.1"/>
    </source>
</evidence>
<protein>
    <submittedName>
        <fullName evidence="2">Uncharacterized protein</fullName>
    </submittedName>
</protein>